<feature type="domain" description="AAR2 N-terminal" evidence="5">
    <location>
        <begin position="27"/>
        <end position="159"/>
    </location>
</feature>
<dbReference type="GeneID" id="100376353"/>
<evidence type="ECO:0000256" key="1">
    <source>
        <dbReference type="ARBA" id="ARBA00006281"/>
    </source>
</evidence>
<evidence type="ECO:0000313" key="6">
    <source>
        <dbReference type="Proteomes" id="UP000694865"/>
    </source>
</evidence>
<dbReference type="Pfam" id="PF05282">
    <property type="entry name" value="AAR2"/>
    <property type="match status" value="1"/>
</dbReference>
<dbReference type="PANTHER" id="PTHR12689:SF4">
    <property type="entry name" value="PROTEIN AAR2 HOMOLOG"/>
    <property type="match status" value="1"/>
</dbReference>
<organism evidence="6 7">
    <name type="scientific">Saccoglossus kowalevskii</name>
    <name type="common">Acorn worm</name>
    <dbReference type="NCBI Taxonomy" id="10224"/>
    <lineage>
        <taxon>Eukaryota</taxon>
        <taxon>Metazoa</taxon>
        <taxon>Hemichordata</taxon>
        <taxon>Enteropneusta</taxon>
        <taxon>Harrimaniidae</taxon>
        <taxon>Saccoglossus</taxon>
    </lineage>
</organism>
<proteinExistence type="inferred from homology"/>
<dbReference type="Proteomes" id="UP000694865">
    <property type="component" value="Unplaced"/>
</dbReference>
<dbReference type="InterPro" id="IPR007946">
    <property type="entry name" value="AAR2"/>
</dbReference>
<evidence type="ECO:0000256" key="2">
    <source>
        <dbReference type="ARBA" id="ARBA00016372"/>
    </source>
</evidence>
<accession>A0ABM0LZA4</accession>
<comment type="similarity">
    <text evidence="1">Belongs to the AAR2 family.</text>
</comment>
<dbReference type="Pfam" id="PF20981">
    <property type="entry name" value="AAR2_1st"/>
    <property type="match status" value="1"/>
</dbReference>
<dbReference type="Gene3D" id="2.60.34.20">
    <property type="match status" value="1"/>
</dbReference>
<evidence type="ECO:0000313" key="7">
    <source>
        <dbReference type="RefSeq" id="XP_006813095.1"/>
    </source>
</evidence>
<dbReference type="CDD" id="cd13777">
    <property type="entry name" value="Aar2_N"/>
    <property type="match status" value="1"/>
</dbReference>
<dbReference type="RefSeq" id="XP_006813095.1">
    <property type="nucleotide sequence ID" value="XM_006813032.1"/>
</dbReference>
<sequence>MAAKQTKKDDKEEASMDPKTARKLFDEGAMLVFLDVPAGTEFGIDYNSWTVGTRFRGVKMIPPGLHFIYYSAISQGSTNVGMRTGFFHYFKQREILVKKWDVRLEDISDYQPTEDEIKQYKCNRRELDSFMGPYPYHSLKQWVSLSTFVSETLMNSLIPDNGKIQSVTELIGDKESRTTEQRAEIRASLPEDATVEQQMPQMHVNPETKIKFTEIPTKHPTNANPEQLTKYNMDSTYSLQTLIESQYEANKLDLLGEMQFAFICFLLGQVYDAFEHWKSLVHLLCSAQEAISTHSDLYNSFITVLYFQLGEIPKDFFIDIVSSNNFLTTCLTEFFQNLEDSSAHEELKSRGRKFKKSLTRKFKWDFDDLECGEYAPQVVMF</sequence>
<dbReference type="PANTHER" id="PTHR12689">
    <property type="entry name" value="A1 CISTRON SPLICING FACTOR AAR2-RELATED"/>
    <property type="match status" value="1"/>
</dbReference>
<gene>
    <name evidence="7" type="primary">LOC100376353</name>
</gene>
<reference evidence="7" key="1">
    <citation type="submission" date="2025-08" db="UniProtKB">
        <authorList>
            <consortium name="RefSeq"/>
        </authorList>
    </citation>
    <scope>IDENTIFICATION</scope>
    <source>
        <tissue evidence="7">Testes</tissue>
    </source>
</reference>
<keyword evidence="6" id="KW-1185">Reference proteome</keyword>
<dbReference type="InterPro" id="IPR038514">
    <property type="entry name" value="AAR2_C_sf"/>
</dbReference>
<dbReference type="InterPro" id="IPR038516">
    <property type="entry name" value="AAR2_N_sf"/>
</dbReference>
<dbReference type="Gene3D" id="1.25.40.550">
    <property type="entry name" value="Aar2, C-terminal domain-like"/>
    <property type="match status" value="1"/>
</dbReference>
<dbReference type="CDD" id="cd13778">
    <property type="entry name" value="Aar2_C"/>
    <property type="match status" value="1"/>
</dbReference>
<evidence type="ECO:0000259" key="4">
    <source>
        <dbReference type="Pfam" id="PF05282"/>
    </source>
</evidence>
<evidence type="ECO:0000256" key="3">
    <source>
        <dbReference type="ARBA" id="ARBA00030625"/>
    </source>
</evidence>
<feature type="domain" description="AAR2 C-terminal" evidence="4">
    <location>
        <begin position="212"/>
        <end position="367"/>
    </location>
</feature>
<dbReference type="InterPro" id="IPR033647">
    <property type="entry name" value="Aar2_N"/>
</dbReference>
<evidence type="ECO:0000259" key="5">
    <source>
        <dbReference type="Pfam" id="PF20981"/>
    </source>
</evidence>
<protein>
    <recommendedName>
        <fullName evidence="2">Protein AAR2 homolog</fullName>
    </recommendedName>
    <alternativeName>
        <fullName evidence="3">AAR2 splicing factor homolog</fullName>
    </alternativeName>
</protein>
<name>A0ABM0LZA4_SACKO</name>
<dbReference type="InterPro" id="IPR033648">
    <property type="entry name" value="AAR2_C"/>
</dbReference>